<protein>
    <submittedName>
        <fullName evidence="1">Uncharacterized protein</fullName>
    </submittedName>
</protein>
<dbReference type="EMBL" id="VZQQ01000054">
    <property type="protein sequence ID" value="MBC8751423.1"/>
    <property type="molecule type" value="Genomic_DNA"/>
</dbReference>
<proteinExistence type="predicted"/>
<name>A0ABR7PYT1_9BURK</name>
<gene>
    <name evidence="1" type="ORF">F6X42_34285</name>
</gene>
<reference evidence="1 2" key="1">
    <citation type="submission" date="2019-09" db="EMBL/GenBank/DDBJ databases">
        <title>Paraburkholderia podalyriae sp. nov., A South African Podalyria-associated rhizobium.</title>
        <authorList>
            <person name="Mavima L."/>
            <person name="Beukes C.W."/>
            <person name="Palmer M."/>
            <person name="De Meyer S.E."/>
            <person name="James E.K."/>
            <person name="Maluk M."/>
            <person name="Avontuur J.R."/>
            <person name="Chan W.Y."/>
            <person name="Venter S.N."/>
            <person name="Steenkamp E.T."/>
        </authorList>
    </citation>
    <scope>NUCLEOTIDE SEQUENCE [LARGE SCALE GENOMIC DNA]</scope>
    <source>
        <strain evidence="1 2">WC7.3b</strain>
    </source>
</reference>
<dbReference type="RefSeq" id="WP_187638351.1">
    <property type="nucleotide sequence ID" value="NZ_VZQQ01000054.1"/>
</dbReference>
<sequence>MTFTYCQTAKQRIAQQGAASIAAFLDEVPLAVRQKIVKALPTIPGFRKNSAPEFKKKCERLVGAIAHAPGEKFRAATAEWNVFGGIWASWGYEKFHQAFPKGPHSFADISQEGALEFLRKLVEAEKSGCAREDVERLVLFSGLPTSDVVSAFVGALPLRAALERDRALAKLPEDVATLQRKVSDIGRNTEKLAQEMRAVMTDSSTAAHTAQRAFDAMEDAQRRLSELPKPTSGPPLKEVAALSEQIAAQTKHFDSRLKKSLDAWQASENDLHSKYRSLQESVSSLASEIVSIKVSVSAANECYQTLVQTQTTSSDFASRPNDESMAIALEIGPRPIAGVVKWVETPSRKESERFDLLETIFQFTHDNLVATGVRQTDADGVARTIVAATLAGQLIQFCGSLADVLGGAAATCVGGGKVLSWQVPLGLCDGNDVEALLRQAAGAVPKAQALLLRGVNRSAFEIYGSGIRDVVLQRQFSRTLAANSQMTFIATWAEGPATLPGGATLIELGPVVDSDELAWSSSADWGKQKLGEFVFDDRSVGELQSTFGDEIAEALRLIDALELPRNRFWRTAFSRYISILFALPGSTYGSSLSLALSTWVLPWAKSKGVTRDKLEAAIKACASEQLKVESVRSALKELLAEVVA</sequence>
<comment type="caution">
    <text evidence="1">The sequence shown here is derived from an EMBL/GenBank/DDBJ whole genome shotgun (WGS) entry which is preliminary data.</text>
</comment>
<evidence type="ECO:0000313" key="2">
    <source>
        <dbReference type="Proteomes" id="UP000736373"/>
    </source>
</evidence>
<organism evidence="1 2">
    <name type="scientific">Paraburkholderia podalyriae</name>
    <dbReference type="NCBI Taxonomy" id="1938811"/>
    <lineage>
        <taxon>Bacteria</taxon>
        <taxon>Pseudomonadati</taxon>
        <taxon>Pseudomonadota</taxon>
        <taxon>Betaproteobacteria</taxon>
        <taxon>Burkholderiales</taxon>
        <taxon>Burkholderiaceae</taxon>
        <taxon>Paraburkholderia</taxon>
    </lineage>
</organism>
<dbReference type="Gene3D" id="1.10.287.1490">
    <property type="match status" value="1"/>
</dbReference>
<accession>A0ABR7PYT1</accession>
<keyword evidence="2" id="KW-1185">Reference proteome</keyword>
<evidence type="ECO:0000313" key="1">
    <source>
        <dbReference type="EMBL" id="MBC8751423.1"/>
    </source>
</evidence>
<dbReference type="Proteomes" id="UP000736373">
    <property type="component" value="Unassembled WGS sequence"/>
</dbReference>